<reference evidence="1 2" key="1">
    <citation type="submission" date="2023-03" db="EMBL/GenBank/DDBJ databases">
        <title>Achromobacter spanius LIG8.</title>
        <authorList>
            <person name="Shrestha S."/>
        </authorList>
    </citation>
    <scope>NUCLEOTIDE SEQUENCE [LARGE SCALE GENOMIC DNA]</scope>
    <source>
        <strain evidence="1 2">LIG8</strain>
    </source>
</reference>
<organism evidence="1 2">
    <name type="scientific">Achromobacter spanius</name>
    <dbReference type="NCBI Taxonomy" id="217203"/>
    <lineage>
        <taxon>Bacteria</taxon>
        <taxon>Pseudomonadati</taxon>
        <taxon>Pseudomonadota</taxon>
        <taxon>Betaproteobacteria</taxon>
        <taxon>Burkholderiales</taxon>
        <taxon>Alcaligenaceae</taxon>
        <taxon>Achromobacter</taxon>
    </lineage>
</organism>
<keyword evidence="2" id="KW-1185">Reference proteome</keyword>
<name>A0ABY8GU87_9BURK</name>
<dbReference type="Proteomes" id="UP001214170">
    <property type="component" value="Chromosome"/>
</dbReference>
<dbReference type="RefSeq" id="WP_268079067.1">
    <property type="nucleotide sequence ID" value="NZ_CP106885.1"/>
</dbReference>
<dbReference type="EMBL" id="CP121261">
    <property type="protein sequence ID" value="WFP08093.1"/>
    <property type="molecule type" value="Genomic_DNA"/>
</dbReference>
<proteinExistence type="predicted"/>
<protein>
    <submittedName>
        <fullName evidence="1">Uncharacterized protein</fullName>
    </submittedName>
</protein>
<evidence type="ECO:0000313" key="2">
    <source>
        <dbReference type="Proteomes" id="UP001214170"/>
    </source>
</evidence>
<accession>A0ABY8GU87</accession>
<sequence>MQADTYADSPSHRLEIAAGASRDFVLRAGATLICVAGSVRLEERVADAQATGSVPLPVAVRLNSGEAHALVDGGVVRVTAINAADVICLEVPDPISRFFKAATRIFRLKVLKSSNKGLGALHKIS</sequence>
<gene>
    <name evidence="1" type="ORF">P8T11_27985</name>
</gene>
<evidence type="ECO:0000313" key="1">
    <source>
        <dbReference type="EMBL" id="WFP08093.1"/>
    </source>
</evidence>